<protein>
    <recommendedName>
        <fullName evidence="9">Alpha-defensin N-terminal domain-containing protein</fullName>
    </recommendedName>
</protein>
<organism evidence="10 11">
    <name type="scientific">Oryctolagus cuniculus</name>
    <name type="common">Rabbit</name>
    <dbReference type="NCBI Taxonomy" id="9986"/>
    <lineage>
        <taxon>Eukaryota</taxon>
        <taxon>Metazoa</taxon>
        <taxon>Chordata</taxon>
        <taxon>Craniata</taxon>
        <taxon>Vertebrata</taxon>
        <taxon>Euteleostomi</taxon>
        <taxon>Mammalia</taxon>
        <taxon>Eutheria</taxon>
        <taxon>Euarchontoglires</taxon>
        <taxon>Glires</taxon>
        <taxon>Lagomorpha</taxon>
        <taxon>Leporidae</taxon>
        <taxon>Oryctolagus</taxon>
    </lineage>
</organism>
<dbReference type="Bgee" id="ENSOCUG00000035194">
    <property type="expression patterns" value="Expressed in skin of back and 3 other cell types or tissues"/>
</dbReference>
<evidence type="ECO:0000256" key="2">
    <source>
        <dbReference type="ARBA" id="ARBA00006519"/>
    </source>
</evidence>
<dbReference type="FunCoup" id="A0A5F9DBR3">
    <property type="interactions" value="13"/>
</dbReference>
<dbReference type="GO" id="GO:0019731">
    <property type="term" value="P:antibacterial humoral response"/>
    <property type="evidence" value="ECO:0007669"/>
    <property type="project" value="TreeGrafter"/>
</dbReference>
<comment type="subcellular location">
    <subcellularLocation>
        <location evidence="1">Secreted</location>
    </subcellularLocation>
</comment>
<keyword evidence="4" id="KW-0929">Antimicrobial</keyword>
<dbReference type="GO" id="GO:0051673">
    <property type="term" value="P:disruption of plasma membrane integrity in another organism"/>
    <property type="evidence" value="ECO:0007669"/>
    <property type="project" value="TreeGrafter"/>
</dbReference>
<dbReference type="InterPro" id="IPR016327">
    <property type="entry name" value="Alpha-defensin"/>
</dbReference>
<sequence>MPAITQHTQDPALPASSSLPDMRTITLLTAIVLVALQAKAEPVAPTDDEVPDQEGTDAGDQVMAISFAGAETSALQDPDQLRGLVCHCRRSYFPQEHIYGTCNENGTMDSLCCFQDSRKQK</sequence>
<dbReference type="GO" id="GO:0050830">
    <property type="term" value="P:defense response to Gram-positive bacterium"/>
    <property type="evidence" value="ECO:0007669"/>
    <property type="project" value="TreeGrafter"/>
</dbReference>
<dbReference type="InterPro" id="IPR002366">
    <property type="entry name" value="Alpha-defensin_N"/>
</dbReference>
<evidence type="ECO:0000256" key="8">
    <source>
        <dbReference type="SAM" id="SignalP"/>
    </source>
</evidence>
<dbReference type="GeneTree" id="ENSGT00940000153268"/>
<keyword evidence="6" id="KW-0211">Defensin</keyword>
<evidence type="ECO:0000256" key="1">
    <source>
        <dbReference type="ARBA" id="ARBA00004613"/>
    </source>
</evidence>
<dbReference type="Pfam" id="PF00879">
    <property type="entry name" value="Defensin_propep"/>
    <property type="match status" value="1"/>
</dbReference>
<proteinExistence type="inferred from homology"/>
<reference evidence="10" key="3">
    <citation type="submission" date="2025-09" db="UniProtKB">
        <authorList>
            <consortium name="Ensembl"/>
        </authorList>
    </citation>
    <scope>IDENTIFICATION</scope>
    <source>
        <strain evidence="10">Thorbecke</strain>
    </source>
</reference>
<dbReference type="SMR" id="A0A5F9DBR3"/>
<reference evidence="10" key="2">
    <citation type="submission" date="2025-08" db="UniProtKB">
        <authorList>
            <consortium name="Ensembl"/>
        </authorList>
    </citation>
    <scope>IDENTIFICATION</scope>
    <source>
        <strain evidence="10">Thorbecke</strain>
    </source>
</reference>
<evidence type="ECO:0000256" key="3">
    <source>
        <dbReference type="ARBA" id="ARBA00022525"/>
    </source>
</evidence>
<feature type="chain" id="PRO_5023822999" description="Alpha-defensin N-terminal domain-containing protein" evidence="8">
    <location>
        <begin position="41"/>
        <end position="121"/>
    </location>
</feature>
<dbReference type="SMART" id="SM01418">
    <property type="entry name" value="Defensin_propep"/>
    <property type="match status" value="1"/>
</dbReference>
<dbReference type="GO" id="GO:0005615">
    <property type="term" value="C:extracellular space"/>
    <property type="evidence" value="ECO:0007669"/>
    <property type="project" value="InterPro"/>
</dbReference>
<feature type="signal peptide" evidence="8">
    <location>
        <begin position="1"/>
        <end position="40"/>
    </location>
</feature>
<name>A0A5F9DBR3_RABIT</name>
<dbReference type="GO" id="GO:0031012">
    <property type="term" value="C:extracellular matrix"/>
    <property type="evidence" value="ECO:0007669"/>
    <property type="project" value="TreeGrafter"/>
</dbReference>
<dbReference type="Ensembl" id="ENSOCUT00000061395.1">
    <property type="protein sequence ID" value="ENSOCUP00000043684.1"/>
    <property type="gene ID" value="ENSOCUG00000035194.1"/>
</dbReference>
<keyword evidence="3" id="KW-0964">Secreted</keyword>
<dbReference type="GO" id="GO:0071222">
    <property type="term" value="P:cellular response to lipopolysaccharide"/>
    <property type="evidence" value="ECO:0007669"/>
    <property type="project" value="TreeGrafter"/>
</dbReference>
<comment type="similarity">
    <text evidence="2">Belongs to the alpha-defensin family.</text>
</comment>
<dbReference type="GO" id="GO:0061844">
    <property type="term" value="P:antimicrobial humoral immune response mediated by antimicrobial peptide"/>
    <property type="evidence" value="ECO:0007669"/>
    <property type="project" value="TreeGrafter"/>
</dbReference>
<gene>
    <name evidence="10" type="primary">LOC103346080</name>
</gene>
<dbReference type="PANTHER" id="PTHR11876:SF28">
    <property type="entry name" value="ALPHA-DEFENSIN 1"/>
    <property type="match status" value="1"/>
</dbReference>
<dbReference type="PANTHER" id="PTHR11876">
    <property type="entry name" value="ALPHA-DEFENSIN 1"/>
    <property type="match status" value="1"/>
</dbReference>
<keyword evidence="11" id="KW-1185">Reference proteome</keyword>
<feature type="domain" description="Alpha-defensin N-terminal" evidence="9">
    <location>
        <begin position="22"/>
        <end position="72"/>
    </location>
</feature>
<dbReference type="Proteomes" id="UP000001811">
    <property type="component" value="Unplaced"/>
</dbReference>
<dbReference type="GO" id="GO:0050829">
    <property type="term" value="P:defense response to Gram-negative bacterium"/>
    <property type="evidence" value="ECO:0007669"/>
    <property type="project" value="TreeGrafter"/>
</dbReference>
<evidence type="ECO:0000256" key="5">
    <source>
        <dbReference type="ARBA" id="ARBA00022729"/>
    </source>
</evidence>
<evidence type="ECO:0000256" key="4">
    <source>
        <dbReference type="ARBA" id="ARBA00022529"/>
    </source>
</evidence>
<accession>A0A5F9DBR3</accession>
<dbReference type="AlphaFoldDB" id="A0A5F9DBR3"/>
<evidence type="ECO:0000313" key="10">
    <source>
        <dbReference type="Ensembl" id="ENSOCUP00000043684.1"/>
    </source>
</evidence>
<dbReference type="GO" id="GO:0002227">
    <property type="term" value="P:innate immune response in mucosa"/>
    <property type="evidence" value="ECO:0007669"/>
    <property type="project" value="TreeGrafter"/>
</dbReference>
<evidence type="ECO:0000259" key="9">
    <source>
        <dbReference type="SMART" id="SM01418"/>
    </source>
</evidence>
<evidence type="ECO:0000256" key="6">
    <source>
        <dbReference type="ARBA" id="ARBA00022940"/>
    </source>
</evidence>
<evidence type="ECO:0000256" key="7">
    <source>
        <dbReference type="ARBA" id="ARBA00023022"/>
    </source>
</evidence>
<reference evidence="10 11" key="1">
    <citation type="journal article" date="2011" name="Nature">
        <title>A high-resolution map of human evolutionary constraint using 29 mammals.</title>
        <authorList>
            <person name="Lindblad-Toh K."/>
            <person name="Garber M."/>
            <person name="Zuk O."/>
            <person name="Lin M.F."/>
            <person name="Parker B.J."/>
            <person name="Washietl S."/>
            <person name="Kheradpour P."/>
            <person name="Ernst J."/>
            <person name="Jordan G."/>
            <person name="Mauceli E."/>
            <person name="Ward L.D."/>
            <person name="Lowe C.B."/>
            <person name="Holloway A.K."/>
            <person name="Clamp M."/>
            <person name="Gnerre S."/>
            <person name="Alfoldi J."/>
            <person name="Beal K."/>
            <person name="Chang J."/>
            <person name="Clawson H."/>
            <person name="Cuff J."/>
            <person name="Di Palma F."/>
            <person name="Fitzgerald S."/>
            <person name="Flicek P."/>
            <person name="Guttman M."/>
            <person name="Hubisz M.J."/>
            <person name="Jaffe D.B."/>
            <person name="Jungreis I."/>
            <person name="Kent W.J."/>
            <person name="Kostka D."/>
            <person name="Lara M."/>
            <person name="Martins A.L."/>
            <person name="Massingham T."/>
            <person name="Moltke I."/>
            <person name="Raney B.J."/>
            <person name="Rasmussen M.D."/>
            <person name="Robinson J."/>
            <person name="Stark A."/>
            <person name="Vilella A.J."/>
            <person name="Wen J."/>
            <person name="Xie X."/>
            <person name="Zody M.C."/>
            <person name="Baldwin J."/>
            <person name="Bloom T."/>
            <person name="Chin C.W."/>
            <person name="Heiman D."/>
            <person name="Nicol R."/>
            <person name="Nusbaum C."/>
            <person name="Young S."/>
            <person name="Wilkinson J."/>
            <person name="Worley K.C."/>
            <person name="Kovar C.L."/>
            <person name="Muzny D.M."/>
            <person name="Gibbs R.A."/>
            <person name="Cree A."/>
            <person name="Dihn H.H."/>
            <person name="Fowler G."/>
            <person name="Jhangiani S."/>
            <person name="Joshi V."/>
            <person name="Lee S."/>
            <person name="Lewis L.R."/>
            <person name="Nazareth L.V."/>
            <person name="Okwuonu G."/>
            <person name="Santibanez J."/>
            <person name="Warren W.C."/>
            <person name="Mardis E.R."/>
            <person name="Weinstock G.M."/>
            <person name="Wilson R.K."/>
            <person name="Delehaunty K."/>
            <person name="Dooling D."/>
            <person name="Fronik C."/>
            <person name="Fulton L."/>
            <person name="Fulton B."/>
            <person name="Graves T."/>
            <person name="Minx P."/>
            <person name="Sodergren E."/>
            <person name="Birney E."/>
            <person name="Margulies E.H."/>
            <person name="Herrero J."/>
            <person name="Green E.D."/>
            <person name="Haussler D."/>
            <person name="Siepel A."/>
            <person name="Goldman N."/>
            <person name="Pollard K.S."/>
            <person name="Pedersen J.S."/>
            <person name="Lander E.S."/>
            <person name="Kellis M."/>
        </authorList>
    </citation>
    <scope>NUCLEOTIDE SEQUENCE [LARGE SCALE GENOMIC DNA]</scope>
    <source>
        <strain evidence="11">Thorbecke</strain>
    </source>
</reference>
<keyword evidence="5 8" id="KW-0732">Signal</keyword>
<keyword evidence="7" id="KW-0044">Antibiotic</keyword>
<evidence type="ECO:0000313" key="11">
    <source>
        <dbReference type="Proteomes" id="UP000001811"/>
    </source>
</evidence>
<dbReference type="InParanoid" id="A0A5F9DBR3"/>